<organism evidence="17 18">
    <name type="scientific">Suttonella indologenes</name>
    <dbReference type="NCBI Taxonomy" id="13276"/>
    <lineage>
        <taxon>Bacteria</taxon>
        <taxon>Pseudomonadati</taxon>
        <taxon>Pseudomonadota</taxon>
        <taxon>Gammaproteobacteria</taxon>
        <taxon>Cardiobacteriales</taxon>
        <taxon>Cardiobacteriaceae</taxon>
        <taxon>Suttonella</taxon>
    </lineage>
</organism>
<dbReference type="InterPro" id="IPR001757">
    <property type="entry name" value="P_typ_ATPase"/>
</dbReference>
<dbReference type="InterPro" id="IPR027256">
    <property type="entry name" value="P-typ_ATPase_IB"/>
</dbReference>
<feature type="domain" description="HMA" evidence="16">
    <location>
        <begin position="88"/>
        <end position="153"/>
    </location>
</feature>
<dbReference type="Proteomes" id="UP000254575">
    <property type="component" value="Unassembled WGS sequence"/>
</dbReference>
<dbReference type="OrthoDB" id="9814270at2"/>
<sequence length="800" mass="88061">MSEHCYHCQAAIPVGTAVRASIEGEERAFCCHACLGVAELISSCDLSRYYAVRENAAPRPQAQNDAKWQAYDIAEIAGQYVHQQDGQSEIHLYIEGIHCGACAWLIRSVLKEQLGLEEVFVNVSTARAEIRYGENVKLSQILAAIASLGYVPNLFSPEETERRQNRLRNQHLLRLIVAGLGMMQVMMFATGLYTGDYYGIERQYSQLLRWISLLCTTPVFFYSGLPFLQNAWAALKMRRVNMDVPVAFAIAGAYFASVYHTLIGQGEIYFDSVTMFIFFLSISRFLEFMTHRRARLNDIRFAKLLPEAVERREADGSYRLYPLAVIQNGDVIRILPAQTIAIDGVIVQGSTRVDEAMLSGESTAVSKAEGDSVLAGSHNLASPVDVQVSATGQETTLAGIRRLMARAEQHKSVHIERNQEIANWTILTVLILAALGYVLWQFIAPERAFEIALAILVATCPCALSLATPAALTAAMNHAHAHGILIKQSDTLDHLPAVRHILFDKTGTLSEGDFRLMDAHFADEQEADFLWQIVKSLQMHSPHPIAWAMSRHSPAAALPLDNVQQMPSQGVCGDYQGQTWAVGNAALIRQVFPHLTLPSLQADTGVAVYLANARGLQAQFVFADPPRADLAHIMAKLSGYQLHIASGDKSENVRRIAEICGIADYHAQMLPQDKLHYLQNLDTEALMIGDGINDAPVMAAAAVSVAVGKANPLSQTQADIVLLQGGPELLPYLFELAQRARRIMRQNLFWASFYNALVVPLAICGYLTPWIAALGMSASSLLVVLNALRISRMPAPKEMA</sequence>
<dbReference type="Gene3D" id="3.40.1110.10">
    <property type="entry name" value="Calcium-transporting ATPase, cytoplasmic domain N"/>
    <property type="match status" value="1"/>
</dbReference>
<name>A0A380MWU7_9GAMM</name>
<keyword evidence="4 15" id="KW-1003">Cell membrane</keyword>
<dbReference type="InterPro" id="IPR036412">
    <property type="entry name" value="HAD-like_sf"/>
</dbReference>
<comment type="subcellular location">
    <subcellularLocation>
        <location evidence="1">Cell membrane</location>
        <topology evidence="1">Multi-pass membrane protein</topology>
    </subcellularLocation>
</comment>
<proteinExistence type="inferred from homology"/>
<feature type="transmembrane region" description="Helical" evidence="15">
    <location>
        <begin position="421"/>
        <end position="443"/>
    </location>
</feature>
<keyword evidence="8 15" id="KW-0547">Nucleotide-binding</keyword>
<dbReference type="PROSITE" id="PS50846">
    <property type="entry name" value="HMA_2"/>
    <property type="match status" value="1"/>
</dbReference>
<reference evidence="17 18" key="1">
    <citation type="submission" date="2018-06" db="EMBL/GenBank/DDBJ databases">
        <authorList>
            <consortium name="Pathogen Informatics"/>
            <person name="Doyle S."/>
        </authorList>
    </citation>
    <scope>NUCLEOTIDE SEQUENCE [LARGE SCALE GENOMIC DNA]</scope>
    <source>
        <strain evidence="17 18">NCTC10717</strain>
    </source>
</reference>
<dbReference type="InterPro" id="IPR021993">
    <property type="entry name" value="ATPase-cat-bd"/>
</dbReference>
<evidence type="ECO:0000256" key="10">
    <source>
        <dbReference type="ARBA" id="ARBA00022842"/>
    </source>
</evidence>
<evidence type="ECO:0000256" key="7">
    <source>
        <dbReference type="ARBA" id="ARBA00022723"/>
    </source>
</evidence>
<dbReference type="PROSITE" id="PS01047">
    <property type="entry name" value="HMA_1"/>
    <property type="match status" value="1"/>
</dbReference>
<evidence type="ECO:0000256" key="4">
    <source>
        <dbReference type="ARBA" id="ARBA00022475"/>
    </source>
</evidence>
<evidence type="ECO:0000256" key="15">
    <source>
        <dbReference type="RuleBase" id="RU362081"/>
    </source>
</evidence>
<dbReference type="CDD" id="cd00371">
    <property type="entry name" value="HMA"/>
    <property type="match status" value="1"/>
</dbReference>
<evidence type="ECO:0000256" key="2">
    <source>
        <dbReference type="ARBA" id="ARBA00006024"/>
    </source>
</evidence>
<evidence type="ECO:0000313" key="18">
    <source>
        <dbReference type="Proteomes" id="UP000254575"/>
    </source>
</evidence>
<dbReference type="InterPro" id="IPR036163">
    <property type="entry name" value="HMA_dom_sf"/>
</dbReference>
<keyword evidence="9 15" id="KW-0067">ATP-binding</keyword>
<dbReference type="Pfam" id="PF00702">
    <property type="entry name" value="Hydrolase"/>
    <property type="match status" value="1"/>
</dbReference>
<dbReference type="RefSeq" id="WP_115218344.1">
    <property type="nucleotide sequence ID" value="NZ_UHIA01000004.1"/>
</dbReference>
<feature type="transmembrane region" description="Helical" evidence="15">
    <location>
        <begin position="747"/>
        <end position="763"/>
    </location>
</feature>
<dbReference type="PANTHER" id="PTHR43520:SF5">
    <property type="entry name" value="CATION-TRANSPORTING P-TYPE ATPASE-RELATED"/>
    <property type="match status" value="1"/>
</dbReference>
<evidence type="ECO:0000256" key="6">
    <source>
        <dbReference type="ARBA" id="ARBA00022692"/>
    </source>
</evidence>
<dbReference type="AlphaFoldDB" id="A0A380MWU7"/>
<dbReference type="Pfam" id="PF00403">
    <property type="entry name" value="HMA"/>
    <property type="match status" value="1"/>
</dbReference>
<dbReference type="InterPro" id="IPR059000">
    <property type="entry name" value="ATPase_P-type_domA"/>
</dbReference>
<comment type="similarity">
    <text evidence="2 15">Belongs to the cation transport ATPase (P-type) (TC 3.A.3) family. Type IB subfamily.</text>
</comment>
<keyword evidence="18" id="KW-1185">Reference proteome</keyword>
<evidence type="ECO:0000256" key="9">
    <source>
        <dbReference type="ARBA" id="ARBA00022840"/>
    </source>
</evidence>
<dbReference type="InterPro" id="IPR023298">
    <property type="entry name" value="ATPase_P-typ_TM_dom_sf"/>
</dbReference>
<evidence type="ECO:0000256" key="5">
    <source>
        <dbReference type="ARBA" id="ARBA00022553"/>
    </source>
</evidence>
<keyword evidence="11" id="KW-1278">Translocase</keyword>
<dbReference type="GO" id="GO:0005507">
    <property type="term" value="F:copper ion binding"/>
    <property type="evidence" value="ECO:0007669"/>
    <property type="project" value="TreeGrafter"/>
</dbReference>
<evidence type="ECO:0000256" key="11">
    <source>
        <dbReference type="ARBA" id="ARBA00022967"/>
    </source>
</evidence>
<dbReference type="InterPro" id="IPR006121">
    <property type="entry name" value="HMA_dom"/>
</dbReference>
<accession>A0A380MWU7</accession>
<evidence type="ECO:0000256" key="14">
    <source>
        <dbReference type="ARBA" id="ARBA00023136"/>
    </source>
</evidence>
<evidence type="ECO:0000256" key="1">
    <source>
        <dbReference type="ARBA" id="ARBA00004651"/>
    </source>
</evidence>
<dbReference type="SUPFAM" id="SSF56784">
    <property type="entry name" value="HAD-like"/>
    <property type="match status" value="1"/>
</dbReference>
<keyword evidence="12 15" id="KW-1133">Transmembrane helix</keyword>
<dbReference type="EMBL" id="UHIA01000004">
    <property type="protein sequence ID" value="SUO96644.1"/>
    <property type="molecule type" value="Genomic_DNA"/>
</dbReference>
<dbReference type="Gene3D" id="3.40.50.1000">
    <property type="entry name" value="HAD superfamily/HAD-like"/>
    <property type="match status" value="1"/>
</dbReference>
<gene>
    <name evidence="17" type="primary">copA_2</name>
    <name evidence="17" type="ORF">NCTC10717_01090</name>
</gene>
<dbReference type="NCBIfam" id="TIGR01512">
    <property type="entry name" value="ATPase-IB2_Cd"/>
    <property type="match status" value="1"/>
</dbReference>
<evidence type="ECO:0000256" key="3">
    <source>
        <dbReference type="ARBA" id="ARBA00022448"/>
    </source>
</evidence>
<dbReference type="SUPFAM" id="SSF55008">
    <property type="entry name" value="HMA, heavy metal-associated domain"/>
    <property type="match status" value="1"/>
</dbReference>
<keyword evidence="13" id="KW-0406">Ion transport</keyword>
<keyword evidence="6 15" id="KW-0812">Transmembrane</keyword>
<dbReference type="NCBIfam" id="TIGR01511">
    <property type="entry name" value="ATPase-IB1_Cu"/>
    <property type="match status" value="1"/>
</dbReference>
<dbReference type="NCBIfam" id="TIGR01494">
    <property type="entry name" value="ATPase_P-type"/>
    <property type="match status" value="1"/>
</dbReference>
<dbReference type="CDD" id="cd02079">
    <property type="entry name" value="P-type_ATPase_HM"/>
    <property type="match status" value="1"/>
</dbReference>
<dbReference type="Pfam" id="PF12156">
    <property type="entry name" value="ATPase-cat_bd"/>
    <property type="match status" value="1"/>
</dbReference>
<dbReference type="InterPro" id="IPR023214">
    <property type="entry name" value="HAD_sf"/>
</dbReference>
<feature type="transmembrane region" description="Helical" evidence="15">
    <location>
        <begin position="449"/>
        <end position="472"/>
    </location>
</feature>
<evidence type="ECO:0000259" key="16">
    <source>
        <dbReference type="PROSITE" id="PS50846"/>
    </source>
</evidence>
<evidence type="ECO:0000256" key="12">
    <source>
        <dbReference type="ARBA" id="ARBA00022989"/>
    </source>
</evidence>
<dbReference type="SUPFAM" id="SSF81653">
    <property type="entry name" value="Calcium ATPase, transduction domain A"/>
    <property type="match status" value="1"/>
</dbReference>
<dbReference type="SUPFAM" id="SSF81665">
    <property type="entry name" value="Calcium ATPase, transmembrane domain M"/>
    <property type="match status" value="1"/>
</dbReference>
<feature type="transmembrane region" description="Helical" evidence="15">
    <location>
        <begin position="268"/>
        <end position="286"/>
    </location>
</feature>
<keyword evidence="17" id="KW-0378">Hydrolase</keyword>
<keyword evidence="7 15" id="KW-0479">Metal-binding</keyword>
<dbReference type="InterPro" id="IPR008250">
    <property type="entry name" value="ATPase_P-typ_transduc_dom_A_sf"/>
</dbReference>
<dbReference type="GO" id="GO:0043682">
    <property type="term" value="F:P-type divalent copper transporter activity"/>
    <property type="evidence" value="ECO:0007669"/>
    <property type="project" value="TreeGrafter"/>
</dbReference>
<dbReference type="InterPro" id="IPR023299">
    <property type="entry name" value="ATPase_P-typ_cyto_dom_N"/>
</dbReference>
<dbReference type="GO" id="GO:0016887">
    <property type="term" value="F:ATP hydrolysis activity"/>
    <property type="evidence" value="ECO:0007669"/>
    <property type="project" value="InterPro"/>
</dbReference>
<feature type="transmembrane region" description="Helical" evidence="15">
    <location>
        <begin position="207"/>
        <end position="228"/>
    </location>
</feature>
<dbReference type="GO" id="GO:0005524">
    <property type="term" value="F:ATP binding"/>
    <property type="evidence" value="ECO:0007669"/>
    <property type="project" value="UniProtKB-UniRule"/>
</dbReference>
<dbReference type="PRINTS" id="PR00119">
    <property type="entry name" value="CATATPASE"/>
</dbReference>
<dbReference type="PANTHER" id="PTHR43520">
    <property type="entry name" value="ATP7, ISOFORM B"/>
    <property type="match status" value="1"/>
</dbReference>
<dbReference type="GO" id="GO:0005886">
    <property type="term" value="C:plasma membrane"/>
    <property type="evidence" value="ECO:0007669"/>
    <property type="project" value="UniProtKB-SubCell"/>
</dbReference>
<feature type="transmembrane region" description="Helical" evidence="15">
    <location>
        <begin position="172"/>
        <end position="195"/>
    </location>
</feature>
<dbReference type="Pfam" id="PF00122">
    <property type="entry name" value="E1-E2_ATPase"/>
    <property type="match status" value="1"/>
</dbReference>
<keyword evidence="10" id="KW-0460">Magnesium</keyword>
<protein>
    <submittedName>
        <fullName evidence="17">Copper-exporting P-type ATPase A</fullName>
        <ecNumber evidence="17">3.6.3.-</ecNumber>
    </submittedName>
</protein>
<dbReference type="Gene3D" id="2.70.150.10">
    <property type="entry name" value="Calcium-transporting ATPase, cytoplasmic transduction domain A"/>
    <property type="match status" value="1"/>
</dbReference>
<keyword evidence="3" id="KW-0813">Transport</keyword>
<dbReference type="InterPro" id="IPR017969">
    <property type="entry name" value="Heavy-metal-associated_CS"/>
</dbReference>
<dbReference type="NCBIfam" id="TIGR01525">
    <property type="entry name" value="ATPase-IB_hvy"/>
    <property type="match status" value="1"/>
</dbReference>
<dbReference type="EC" id="3.6.3.-" evidence="17"/>
<keyword evidence="5" id="KW-0597">Phosphoprotein</keyword>
<dbReference type="GO" id="GO:0055070">
    <property type="term" value="P:copper ion homeostasis"/>
    <property type="evidence" value="ECO:0007669"/>
    <property type="project" value="TreeGrafter"/>
</dbReference>
<feature type="transmembrane region" description="Helical" evidence="15">
    <location>
        <begin position="240"/>
        <end position="262"/>
    </location>
</feature>
<dbReference type="Gene3D" id="3.30.70.100">
    <property type="match status" value="1"/>
</dbReference>
<evidence type="ECO:0000313" key="17">
    <source>
        <dbReference type="EMBL" id="SUO96644.1"/>
    </source>
</evidence>
<evidence type="ECO:0000256" key="13">
    <source>
        <dbReference type="ARBA" id="ARBA00023065"/>
    </source>
</evidence>
<keyword evidence="14 15" id="KW-0472">Membrane</keyword>
<evidence type="ECO:0000256" key="8">
    <source>
        <dbReference type="ARBA" id="ARBA00022741"/>
    </source>
</evidence>